<gene>
    <name evidence="1" type="ORF">EPA93_08420</name>
</gene>
<evidence type="ECO:0000313" key="1">
    <source>
        <dbReference type="EMBL" id="QBD76028.1"/>
    </source>
</evidence>
<name>A0A4P6JLE5_KTERU</name>
<dbReference type="OrthoDB" id="46712at2"/>
<dbReference type="AlphaFoldDB" id="A0A4P6JLE5"/>
<evidence type="ECO:0008006" key="3">
    <source>
        <dbReference type="Google" id="ProtNLM"/>
    </source>
</evidence>
<proteinExistence type="predicted"/>
<dbReference type="RefSeq" id="WP_129886624.1">
    <property type="nucleotide sequence ID" value="NZ_CP035758.1"/>
</dbReference>
<evidence type="ECO:0000313" key="2">
    <source>
        <dbReference type="Proteomes" id="UP000290365"/>
    </source>
</evidence>
<dbReference type="EMBL" id="CP035758">
    <property type="protein sequence ID" value="QBD76028.1"/>
    <property type="molecule type" value="Genomic_DNA"/>
</dbReference>
<reference evidence="1 2" key="1">
    <citation type="submission" date="2019-01" db="EMBL/GenBank/DDBJ databases">
        <title>Ktedonosporobacter rubrisoli SCAWS-G2.</title>
        <authorList>
            <person name="Huang Y."/>
            <person name="Yan B."/>
        </authorList>
    </citation>
    <scope>NUCLEOTIDE SEQUENCE [LARGE SCALE GENOMIC DNA]</scope>
    <source>
        <strain evidence="1 2">SCAWS-G2</strain>
    </source>
</reference>
<accession>A0A4P6JLE5</accession>
<dbReference type="KEGG" id="kbs:EPA93_08420"/>
<dbReference type="Proteomes" id="UP000290365">
    <property type="component" value="Chromosome"/>
</dbReference>
<protein>
    <recommendedName>
        <fullName evidence="3">Transposase family protein</fullName>
    </recommendedName>
</protein>
<sequence>MAWAGLLPHFPHLEIQSIQRERQHITITLVSMRESDHCPTCQTQTLARHGWFTRCIQSLPSSGQAVVCSLTSSA</sequence>
<keyword evidence="2" id="KW-1185">Reference proteome</keyword>
<organism evidence="1 2">
    <name type="scientific">Ktedonosporobacter rubrisoli</name>
    <dbReference type="NCBI Taxonomy" id="2509675"/>
    <lineage>
        <taxon>Bacteria</taxon>
        <taxon>Bacillati</taxon>
        <taxon>Chloroflexota</taxon>
        <taxon>Ktedonobacteria</taxon>
        <taxon>Ktedonobacterales</taxon>
        <taxon>Ktedonosporobacteraceae</taxon>
        <taxon>Ktedonosporobacter</taxon>
    </lineage>
</organism>